<feature type="domain" description="Methyltransferase small" evidence="3">
    <location>
        <begin position="28"/>
        <end position="191"/>
    </location>
</feature>
<keyword evidence="2 4" id="KW-0808">Transferase</keyword>
<dbReference type="Proteomes" id="UP000470082">
    <property type="component" value="Unassembled WGS sequence"/>
</dbReference>
<name>A0A7X2T3M1_9FIRM</name>
<organism evidence="4 5">
    <name type="scientific">Floccifex porci</name>
    <dbReference type="NCBI Taxonomy" id="2606629"/>
    <lineage>
        <taxon>Bacteria</taxon>
        <taxon>Bacillati</taxon>
        <taxon>Bacillota</taxon>
        <taxon>Erysipelotrichia</taxon>
        <taxon>Erysipelotrichales</taxon>
        <taxon>Erysipelotrichaceae</taxon>
        <taxon>Floccifex</taxon>
    </lineage>
</organism>
<dbReference type="InterPro" id="IPR046977">
    <property type="entry name" value="RsmC/RlmG"/>
</dbReference>
<dbReference type="GO" id="GO:0032259">
    <property type="term" value="P:methylation"/>
    <property type="evidence" value="ECO:0007669"/>
    <property type="project" value="UniProtKB-KW"/>
</dbReference>
<dbReference type="InterPro" id="IPR029063">
    <property type="entry name" value="SAM-dependent_MTases_sf"/>
</dbReference>
<dbReference type="GO" id="GO:0008757">
    <property type="term" value="F:S-adenosylmethionine-dependent methyltransferase activity"/>
    <property type="evidence" value="ECO:0007669"/>
    <property type="project" value="InterPro"/>
</dbReference>
<evidence type="ECO:0000259" key="3">
    <source>
        <dbReference type="Pfam" id="PF05175"/>
    </source>
</evidence>
<dbReference type="PANTHER" id="PTHR47816">
    <property type="entry name" value="RIBOSOMAL RNA SMALL SUBUNIT METHYLTRANSFERASE C"/>
    <property type="match status" value="1"/>
</dbReference>
<evidence type="ECO:0000256" key="1">
    <source>
        <dbReference type="ARBA" id="ARBA00022603"/>
    </source>
</evidence>
<evidence type="ECO:0000313" key="5">
    <source>
        <dbReference type="Proteomes" id="UP000470082"/>
    </source>
</evidence>
<accession>A0A7X2T3M1</accession>
<sequence>MSQYFENDLKLKDEPNVIHFELMNKNYVLQSNTGVFSKDKLDMGTRILLETVLKEEKKPNRVLDLGCGIGPVGVVLYQNWKSDIVMIDVNEKAISLSKENIERNHCKATVKCQNGLVEEDGLFDCIVFNPPIRTGKTIMYSLFDQCIEHLDGNLYIVIRKQHGAQSAMNHFVEKGCNVQRIAREKGYWVLKIYCQ</sequence>
<reference evidence="4 5" key="1">
    <citation type="submission" date="2019-08" db="EMBL/GenBank/DDBJ databases">
        <title>In-depth cultivation of the pig gut microbiome towards novel bacterial diversity and tailored functional studies.</title>
        <authorList>
            <person name="Wylensek D."/>
            <person name="Hitch T.C.A."/>
            <person name="Clavel T."/>
        </authorList>
    </citation>
    <scope>NUCLEOTIDE SEQUENCE [LARGE SCALE GENOMIC DNA]</scope>
    <source>
        <strain evidence="4 5">LKV-178-WT-2G</strain>
    </source>
</reference>
<evidence type="ECO:0000313" key="4">
    <source>
        <dbReference type="EMBL" id="MSS00846.1"/>
    </source>
</evidence>
<proteinExistence type="predicted"/>
<evidence type="ECO:0000256" key="2">
    <source>
        <dbReference type="ARBA" id="ARBA00022679"/>
    </source>
</evidence>
<dbReference type="InterPro" id="IPR007848">
    <property type="entry name" value="Small_mtfrase_dom"/>
</dbReference>
<keyword evidence="1 4" id="KW-0489">Methyltransferase</keyword>
<dbReference type="RefSeq" id="WP_154459317.1">
    <property type="nucleotide sequence ID" value="NZ_VUMM01000002.1"/>
</dbReference>
<dbReference type="Pfam" id="PF05175">
    <property type="entry name" value="MTS"/>
    <property type="match status" value="1"/>
</dbReference>
<gene>
    <name evidence="4" type="ORF">FYJ50_01705</name>
</gene>
<comment type="caution">
    <text evidence="4">The sequence shown here is derived from an EMBL/GenBank/DDBJ whole genome shotgun (WGS) entry which is preliminary data.</text>
</comment>
<keyword evidence="5" id="KW-1185">Reference proteome</keyword>
<dbReference type="SUPFAM" id="SSF53335">
    <property type="entry name" value="S-adenosyl-L-methionine-dependent methyltransferases"/>
    <property type="match status" value="1"/>
</dbReference>
<dbReference type="CDD" id="cd02440">
    <property type="entry name" value="AdoMet_MTases"/>
    <property type="match status" value="1"/>
</dbReference>
<protein>
    <submittedName>
        <fullName evidence="4">Methyltransferase</fullName>
    </submittedName>
</protein>
<dbReference type="AlphaFoldDB" id="A0A7X2T3M1"/>
<dbReference type="Gene3D" id="3.40.50.150">
    <property type="entry name" value="Vaccinia Virus protein VP39"/>
    <property type="match status" value="1"/>
</dbReference>
<dbReference type="PANTHER" id="PTHR47816:SF4">
    <property type="entry name" value="RIBOSOMAL RNA SMALL SUBUNIT METHYLTRANSFERASE C"/>
    <property type="match status" value="1"/>
</dbReference>
<dbReference type="EMBL" id="VUMM01000002">
    <property type="protein sequence ID" value="MSS00846.1"/>
    <property type="molecule type" value="Genomic_DNA"/>
</dbReference>